<dbReference type="PANTHER" id="PTHR22791">
    <property type="entry name" value="RING-TYPE DOMAIN-CONTAINING PROTEIN"/>
    <property type="match status" value="1"/>
</dbReference>
<dbReference type="InterPro" id="IPR017907">
    <property type="entry name" value="Znf_RING_CS"/>
</dbReference>
<evidence type="ECO:0000256" key="1">
    <source>
        <dbReference type="ARBA" id="ARBA00022723"/>
    </source>
</evidence>
<name>A0ABD2E2F2_DAUMA</name>
<keyword evidence="9" id="KW-1185">Reference proteome</keyword>
<evidence type="ECO:0000313" key="9">
    <source>
        <dbReference type="Proteomes" id="UP001610411"/>
    </source>
</evidence>
<gene>
    <name evidence="8" type="ORF">WCI35_021427</name>
</gene>
<keyword evidence="6" id="KW-0812">Transmembrane</keyword>
<dbReference type="Pfam" id="PF13445">
    <property type="entry name" value="zf-RING_UBOX"/>
    <property type="match status" value="1"/>
</dbReference>
<dbReference type="Proteomes" id="UP001610411">
    <property type="component" value="Unassembled WGS sequence"/>
</dbReference>
<dbReference type="SMART" id="SM00184">
    <property type="entry name" value="RING"/>
    <property type="match status" value="1"/>
</dbReference>
<keyword evidence="3" id="KW-0862">Zinc</keyword>
<dbReference type="EMBL" id="JBFSEQ010000007">
    <property type="protein sequence ID" value="KAL2773283.1"/>
    <property type="molecule type" value="Genomic_DNA"/>
</dbReference>
<feature type="region of interest" description="Disordered" evidence="5">
    <location>
        <begin position="1"/>
        <end position="27"/>
    </location>
</feature>
<sequence length="226" mass="24251">MACPETLQQPQPNSAGATTTTTAAGRAGGHRDFKECDLECLVCWEPYSCARSPKLLACQHAFCAVCLKLLLCVQDNTWSITCPLCRKVTTVPGGLIGSLRDQEAVVGQLAQPCPEVRLCPQGLADPAASTVWNPSLAGEGGHDTVSANRAAARRLAAHLLLLVLLSFLILPFIDPGVIRWVLAFIIALALLMSTFFCCHPSQGSCWSSPRTLFCREQKNSQISSIA</sequence>
<evidence type="ECO:0000256" key="3">
    <source>
        <dbReference type="ARBA" id="ARBA00022833"/>
    </source>
</evidence>
<feature type="transmembrane region" description="Helical" evidence="6">
    <location>
        <begin position="155"/>
        <end position="173"/>
    </location>
</feature>
<evidence type="ECO:0000256" key="5">
    <source>
        <dbReference type="SAM" id="MobiDB-lite"/>
    </source>
</evidence>
<keyword evidence="6" id="KW-1133">Transmembrane helix</keyword>
<proteinExistence type="predicted"/>
<evidence type="ECO:0000256" key="6">
    <source>
        <dbReference type="SAM" id="Phobius"/>
    </source>
</evidence>
<dbReference type="SUPFAM" id="SSF57850">
    <property type="entry name" value="RING/U-box"/>
    <property type="match status" value="1"/>
</dbReference>
<evidence type="ECO:0000313" key="8">
    <source>
        <dbReference type="EMBL" id="KAL2773283.1"/>
    </source>
</evidence>
<evidence type="ECO:0000256" key="2">
    <source>
        <dbReference type="ARBA" id="ARBA00022771"/>
    </source>
</evidence>
<dbReference type="PANTHER" id="PTHR22791:SF28">
    <property type="entry name" value="E3 UBIQUITIN-PROTEIN LIGASE RNF186"/>
    <property type="match status" value="1"/>
</dbReference>
<evidence type="ECO:0000256" key="4">
    <source>
        <dbReference type="PROSITE-ProRule" id="PRU00175"/>
    </source>
</evidence>
<comment type="caution">
    <text evidence="8">The sequence shown here is derived from an EMBL/GenBank/DDBJ whole genome shotgun (WGS) entry which is preliminary data.</text>
</comment>
<dbReference type="InterPro" id="IPR027370">
    <property type="entry name" value="Znf-RING_euk"/>
</dbReference>
<dbReference type="AlphaFoldDB" id="A0ABD2E2F2"/>
<feature type="domain" description="RING-type" evidence="7">
    <location>
        <begin position="40"/>
        <end position="86"/>
    </location>
</feature>
<dbReference type="Gene3D" id="3.30.40.10">
    <property type="entry name" value="Zinc/RING finger domain, C3HC4 (zinc finger)"/>
    <property type="match status" value="1"/>
</dbReference>
<evidence type="ECO:0000259" key="7">
    <source>
        <dbReference type="PROSITE" id="PS50089"/>
    </source>
</evidence>
<keyword evidence="1" id="KW-0479">Metal-binding</keyword>
<organism evidence="8 9">
    <name type="scientific">Daubentonia madagascariensis</name>
    <name type="common">Aye-aye</name>
    <name type="synonym">Sciurus madagascariensis</name>
    <dbReference type="NCBI Taxonomy" id="31869"/>
    <lineage>
        <taxon>Eukaryota</taxon>
        <taxon>Metazoa</taxon>
        <taxon>Chordata</taxon>
        <taxon>Craniata</taxon>
        <taxon>Vertebrata</taxon>
        <taxon>Euteleostomi</taxon>
        <taxon>Mammalia</taxon>
        <taxon>Eutheria</taxon>
        <taxon>Euarchontoglires</taxon>
        <taxon>Primates</taxon>
        <taxon>Strepsirrhini</taxon>
        <taxon>Chiromyiformes</taxon>
        <taxon>Daubentoniidae</taxon>
        <taxon>Daubentonia</taxon>
    </lineage>
</organism>
<keyword evidence="6" id="KW-0472">Membrane</keyword>
<dbReference type="PROSITE" id="PS50089">
    <property type="entry name" value="ZF_RING_2"/>
    <property type="match status" value="1"/>
</dbReference>
<keyword evidence="2 4" id="KW-0863">Zinc-finger</keyword>
<reference evidence="8 9" key="1">
    <citation type="journal article" date="2024" name="G3 (Bethesda)">
        <title>A hybrid genome assembly of the endangered aye-aye (Daubentonia madagascariensis).</title>
        <authorList>
            <person name="Versoza C.J."/>
            <person name="Pfeifer S.P."/>
        </authorList>
    </citation>
    <scope>NUCLEOTIDE SEQUENCE [LARGE SCALE GENOMIC DNA]</scope>
    <source>
        <strain evidence="8">6821</strain>
    </source>
</reference>
<dbReference type="PROSITE" id="PS00518">
    <property type="entry name" value="ZF_RING_1"/>
    <property type="match status" value="1"/>
</dbReference>
<accession>A0ABD2E2F2</accession>
<dbReference type="InterPro" id="IPR051435">
    <property type="entry name" value="RING_finger_E3_ubiq-ligases"/>
</dbReference>
<feature type="compositionally biased region" description="Low complexity" evidence="5">
    <location>
        <begin position="15"/>
        <end position="25"/>
    </location>
</feature>
<feature type="transmembrane region" description="Helical" evidence="6">
    <location>
        <begin position="179"/>
        <end position="198"/>
    </location>
</feature>
<feature type="compositionally biased region" description="Polar residues" evidence="5">
    <location>
        <begin position="1"/>
        <end position="14"/>
    </location>
</feature>
<dbReference type="InterPro" id="IPR013083">
    <property type="entry name" value="Znf_RING/FYVE/PHD"/>
</dbReference>
<dbReference type="InterPro" id="IPR001841">
    <property type="entry name" value="Znf_RING"/>
</dbReference>
<protein>
    <submittedName>
        <fullName evidence="8">E3 ubiquitin-protein ligase RNF186</fullName>
    </submittedName>
</protein>
<dbReference type="GO" id="GO:0008270">
    <property type="term" value="F:zinc ion binding"/>
    <property type="evidence" value="ECO:0007669"/>
    <property type="project" value="UniProtKB-KW"/>
</dbReference>